<evidence type="ECO:0000259" key="4">
    <source>
        <dbReference type="PROSITE" id="PS50106"/>
    </source>
</evidence>
<comment type="similarity">
    <text evidence="1">Belongs to the peptidase S1C family.</text>
</comment>
<dbReference type="Gene3D" id="2.30.42.10">
    <property type="match status" value="1"/>
</dbReference>
<evidence type="ECO:0000256" key="3">
    <source>
        <dbReference type="SAM" id="SignalP"/>
    </source>
</evidence>
<dbReference type="PANTHER" id="PTHR22939:SF129">
    <property type="entry name" value="SERINE PROTEASE HTRA2, MITOCHONDRIAL"/>
    <property type="match status" value="1"/>
</dbReference>
<dbReference type="SUPFAM" id="SSF50156">
    <property type="entry name" value="PDZ domain-like"/>
    <property type="match status" value="1"/>
</dbReference>
<evidence type="ECO:0000313" key="6">
    <source>
        <dbReference type="Proteomes" id="UP000779900"/>
    </source>
</evidence>
<evidence type="ECO:0000256" key="2">
    <source>
        <dbReference type="SAM" id="Coils"/>
    </source>
</evidence>
<sequence>MKIVRLLAVFVPVLAYAAGDSTEAKRGWLGVYTDELSKPMLVALDIDHGVLVTDVAEGSPAAKAGIETGDVITLLDGQSTTDGSALRWAVRDRPDKNVVIKVHRRGKEKKLDVTLGTREGAEKAFDFEWQAIPQEAFREAKRVLREAGPELKRELERSDLSLDSLRKQMDELRKELNELRRKLTEKQKGE</sequence>
<feature type="coiled-coil region" evidence="2">
    <location>
        <begin position="155"/>
        <end position="189"/>
    </location>
</feature>
<keyword evidence="3" id="KW-0732">Signal</keyword>
<accession>A0A938BS91</accession>
<feature type="chain" id="PRO_5037803823" evidence="3">
    <location>
        <begin position="18"/>
        <end position="190"/>
    </location>
</feature>
<dbReference type="InterPro" id="IPR036034">
    <property type="entry name" value="PDZ_sf"/>
</dbReference>
<dbReference type="InterPro" id="IPR001478">
    <property type="entry name" value="PDZ"/>
</dbReference>
<dbReference type="Pfam" id="PF13180">
    <property type="entry name" value="PDZ_2"/>
    <property type="match status" value="1"/>
</dbReference>
<dbReference type="PANTHER" id="PTHR22939">
    <property type="entry name" value="SERINE PROTEASE FAMILY S1C HTRA-RELATED"/>
    <property type="match status" value="1"/>
</dbReference>
<protein>
    <submittedName>
        <fullName evidence="5">PDZ domain-containing protein</fullName>
    </submittedName>
</protein>
<dbReference type="SMART" id="SM00228">
    <property type="entry name" value="PDZ"/>
    <property type="match status" value="1"/>
</dbReference>
<evidence type="ECO:0000313" key="5">
    <source>
        <dbReference type="EMBL" id="MBM3330297.1"/>
    </source>
</evidence>
<name>A0A938BS91_UNCW3</name>
<feature type="domain" description="PDZ" evidence="4">
    <location>
        <begin position="25"/>
        <end position="117"/>
    </location>
</feature>
<feature type="signal peptide" evidence="3">
    <location>
        <begin position="1"/>
        <end position="17"/>
    </location>
</feature>
<reference evidence="5" key="1">
    <citation type="submission" date="2019-03" db="EMBL/GenBank/DDBJ databases">
        <title>Lake Tanganyika Metagenome-Assembled Genomes (MAGs).</title>
        <authorList>
            <person name="Tran P."/>
        </authorList>
    </citation>
    <scope>NUCLEOTIDE SEQUENCE</scope>
    <source>
        <strain evidence="5">K_DeepCast_150m_m2_040</strain>
    </source>
</reference>
<comment type="caution">
    <text evidence="5">The sequence shown here is derived from an EMBL/GenBank/DDBJ whole genome shotgun (WGS) entry which is preliminary data.</text>
</comment>
<dbReference type="EMBL" id="VGIR01000001">
    <property type="protein sequence ID" value="MBM3330297.1"/>
    <property type="molecule type" value="Genomic_DNA"/>
</dbReference>
<evidence type="ECO:0000256" key="1">
    <source>
        <dbReference type="ARBA" id="ARBA00010541"/>
    </source>
</evidence>
<dbReference type="PROSITE" id="PS50106">
    <property type="entry name" value="PDZ"/>
    <property type="match status" value="1"/>
</dbReference>
<gene>
    <name evidence="5" type="ORF">FJY68_00420</name>
</gene>
<dbReference type="Proteomes" id="UP000779900">
    <property type="component" value="Unassembled WGS sequence"/>
</dbReference>
<dbReference type="AlphaFoldDB" id="A0A938BS91"/>
<proteinExistence type="inferred from homology"/>
<keyword evidence="2" id="KW-0175">Coiled coil</keyword>
<organism evidence="5 6">
    <name type="scientific">candidate division WOR-3 bacterium</name>
    <dbReference type="NCBI Taxonomy" id="2052148"/>
    <lineage>
        <taxon>Bacteria</taxon>
        <taxon>Bacteria division WOR-3</taxon>
    </lineage>
</organism>